<dbReference type="Proteomes" id="UP001519342">
    <property type="component" value="Unassembled WGS sequence"/>
</dbReference>
<dbReference type="InterPro" id="IPR025944">
    <property type="entry name" value="Sigma_54_int_dom_CS"/>
</dbReference>
<proteinExistence type="predicted"/>
<evidence type="ECO:0000259" key="7">
    <source>
        <dbReference type="PROSITE" id="PS50112"/>
    </source>
</evidence>
<dbReference type="InterPro" id="IPR002197">
    <property type="entry name" value="HTH_Fis"/>
</dbReference>
<dbReference type="SMART" id="SM00382">
    <property type="entry name" value="AAA"/>
    <property type="match status" value="1"/>
</dbReference>
<dbReference type="PANTHER" id="PTHR32071">
    <property type="entry name" value="TRANSCRIPTIONAL REGULATORY PROTEIN"/>
    <property type="match status" value="1"/>
</dbReference>
<keyword evidence="3" id="KW-0805">Transcription regulation</keyword>
<dbReference type="SMART" id="SM00091">
    <property type="entry name" value="PAS"/>
    <property type="match status" value="1"/>
</dbReference>
<evidence type="ECO:0000313" key="9">
    <source>
        <dbReference type="Proteomes" id="UP001519342"/>
    </source>
</evidence>
<dbReference type="InterPro" id="IPR058031">
    <property type="entry name" value="AAA_lid_NorR"/>
</dbReference>
<evidence type="ECO:0000256" key="1">
    <source>
        <dbReference type="ARBA" id="ARBA00022741"/>
    </source>
</evidence>
<dbReference type="Gene3D" id="3.40.50.300">
    <property type="entry name" value="P-loop containing nucleotide triphosphate hydrolases"/>
    <property type="match status" value="1"/>
</dbReference>
<dbReference type="PROSITE" id="PS00688">
    <property type="entry name" value="SIGMA54_INTERACT_3"/>
    <property type="match status" value="1"/>
</dbReference>
<dbReference type="InterPro" id="IPR025943">
    <property type="entry name" value="Sigma_54_int_dom_ATP-bd_2"/>
</dbReference>
<keyword evidence="5" id="KW-0804">Transcription</keyword>
<feature type="domain" description="PAS" evidence="7">
    <location>
        <begin position="11"/>
        <end position="66"/>
    </location>
</feature>
<dbReference type="InterPro" id="IPR025662">
    <property type="entry name" value="Sigma_54_int_dom_ATP-bd_1"/>
</dbReference>
<dbReference type="Pfam" id="PF02954">
    <property type="entry name" value="HTH_8"/>
    <property type="match status" value="1"/>
</dbReference>
<evidence type="ECO:0000256" key="4">
    <source>
        <dbReference type="ARBA" id="ARBA00023125"/>
    </source>
</evidence>
<evidence type="ECO:0000313" key="8">
    <source>
        <dbReference type="EMBL" id="MBP1925561.1"/>
    </source>
</evidence>
<organism evidence="8 9">
    <name type="scientific">Sedimentibacter acidaminivorans</name>
    <dbReference type="NCBI Taxonomy" id="913099"/>
    <lineage>
        <taxon>Bacteria</taxon>
        <taxon>Bacillati</taxon>
        <taxon>Bacillota</taxon>
        <taxon>Tissierellia</taxon>
        <taxon>Sedimentibacter</taxon>
    </lineage>
</organism>
<dbReference type="InterPro" id="IPR002078">
    <property type="entry name" value="Sigma_54_int"/>
</dbReference>
<dbReference type="PANTHER" id="PTHR32071:SF121">
    <property type="entry name" value="SIGMA L-DEPENDENT TRANSCRIPTIONAL REGULATOR YQIR-RELATED"/>
    <property type="match status" value="1"/>
</dbReference>
<dbReference type="InterPro" id="IPR035965">
    <property type="entry name" value="PAS-like_dom_sf"/>
</dbReference>
<keyword evidence="1" id="KW-0547">Nucleotide-binding</keyword>
<dbReference type="PROSITE" id="PS00675">
    <property type="entry name" value="SIGMA54_INTERACT_1"/>
    <property type="match status" value="1"/>
</dbReference>
<evidence type="ECO:0000259" key="6">
    <source>
        <dbReference type="PROSITE" id="PS50045"/>
    </source>
</evidence>
<dbReference type="Pfam" id="PF00158">
    <property type="entry name" value="Sigma54_activat"/>
    <property type="match status" value="1"/>
</dbReference>
<sequence>MKKRLDLQMNNLKEYQGMLQAVFLATQDAISVVNEKGEHIMVNPAYTNITGIEPKDVIGKNALFDIEEGESLHLKVLNSKHPVSNTKLKIKPSGKTVVAQAAPIIVDNILKGSVAVLHDVTGIKDLTEKLEEAEKKIRQLTYKYLPEDIIGDSQKLKEVKMQVLKASKVPATVLLRGESGTGKELFANSIHAQSQRCDNKFIRVNCAALSDTLLESELFGYEEGAFTGAKKGGKKGLFEEANKGTIFLDEISEISLNTQAKLLRVLQEKEIMRVGSTVPISIDVRIIAATNLNLNQAVKDGKFREDLFYRINILPIYIPPLRERKEDIPLLINEFIVKINDEYGRNIGSISSEAVKLLMDYNWPGNVRELENVIGRSIINMNFNEQIIRKEHLPHLHPPINATSSFVELKNIDEIQKLSFITENAEKDYIRNVYCKLNKNKTETAKKLGISIRTLYYKMDRYGIQE</sequence>
<name>A0ABS4GD05_9FIRM</name>
<dbReference type="InterPro" id="IPR000014">
    <property type="entry name" value="PAS"/>
</dbReference>
<reference evidence="8 9" key="1">
    <citation type="submission" date="2021-03" db="EMBL/GenBank/DDBJ databases">
        <title>Genomic Encyclopedia of Type Strains, Phase IV (KMG-IV): sequencing the most valuable type-strain genomes for metagenomic binning, comparative biology and taxonomic classification.</title>
        <authorList>
            <person name="Goeker M."/>
        </authorList>
    </citation>
    <scope>NUCLEOTIDE SEQUENCE [LARGE SCALE GENOMIC DNA]</scope>
    <source>
        <strain evidence="8 9">DSM 24004</strain>
    </source>
</reference>
<dbReference type="InterPro" id="IPR009057">
    <property type="entry name" value="Homeodomain-like_sf"/>
</dbReference>
<dbReference type="Pfam" id="PF25601">
    <property type="entry name" value="AAA_lid_14"/>
    <property type="match status" value="1"/>
</dbReference>
<dbReference type="InterPro" id="IPR027417">
    <property type="entry name" value="P-loop_NTPase"/>
</dbReference>
<keyword evidence="4" id="KW-0238">DNA-binding</keyword>
<dbReference type="Pfam" id="PF00989">
    <property type="entry name" value="PAS"/>
    <property type="match status" value="1"/>
</dbReference>
<dbReference type="SUPFAM" id="SSF52540">
    <property type="entry name" value="P-loop containing nucleoside triphosphate hydrolases"/>
    <property type="match status" value="1"/>
</dbReference>
<dbReference type="SUPFAM" id="SSF46689">
    <property type="entry name" value="Homeodomain-like"/>
    <property type="match status" value="1"/>
</dbReference>
<evidence type="ECO:0000256" key="2">
    <source>
        <dbReference type="ARBA" id="ARBA00022840"/>
    </source>
</evidence>
<dbReference type="Gene3D" id="1.10.10.60">
    <property type="entry name" value="Homeodomain-like"/>
    <property type="match status" value="1"/>
</dbReference>
<comment type="caution">
    <text evidence="8">The sequence shown here is derived from an EMBL/GenBank/DDBJ whole genome shotgun (WGS) entry which is preliminary data.</text>
</comment>
<dbReference type="PROSITE" id="PS50112">
    <property type="entry name" value="PAS"/>
    <property type="match status" value="1"/>
</dbReference>
<dbReference type="RefSeq" id="WP_209511287.1">
    <property type="nucleotide sequence ID" value="NZ_JAGGKS010000003.1"/>
</dbReference>
<gene>
    <name evidence="8" type="ORF">J2Z76_001420</name>
</gene>
<dbReference type="PROSITE" id="PS00676">
    <property type="entry name" value="SIGMA54_INTERACT_2"/>
    <property type="match status" value="1"/>
</dbReference>
<dbReference type="InterPro" id="IPR013767">
    <property type="entry name" value="PAS_fold"/>
</dbReference>
<accession>A0ABS4GD05</accession>
<dbReference type="PROSITE" id="PS50045">
    <property type="entry name" value="SIGMA54_INTERACT_4"/>
    <property type="match status" value="1"/>
</dbReference>
<dbReference type="NCBIfam" id="TIGR00229">
    <property type="entry name" value="sensory_box"/>
    <property type="match status" value="1"/>
</dbReference>
<dbReference type="SUPFAM" id="SSF55785">
    <property type="entry name" value="PYP-like sensor domain (PAS domain)"/>
    <property type="match status" value="1"/>
</dbReference>
<evidence type="ECO:0000256" key="5">
    <source>
        <dbReference type="ARBA" id="ARBA00023163"/>
    </source>
</evidence>
<dbReference type="Gene3D" id="3.30.450.20">
    <property type="entry name" value="PAS domain"/>
    <property type="match status" value="1"/>
</dbReference>
<feature type="domain" description="Sigma-54 factor interaction" evidence="6">
    <location>
        <begin position="149"/>
        <end position="379"/>
    </location>
</feature>
<keyword evidence="9" id="KW-1185">Reference proteome</keyword>
<dbReference type="InterPro" id="IPR003593">
    <property type="entry name" value="AAA+_ATPase"/>
</dbReference>
<protein>
    <submittedName>
        <fullName evidence="8">PAS domain S-box-containing protein</fullName>
    </submittedName>
</protein>
<dbReference type="EMBL" id="JAGGKS010000003">
    <property type="protein sequence ID" value="MBP1925561.1"/>
    <property type="molecule type" value="Genomic_DNA"/>
</dbReference>
<dbReference type="CDD" id="cd00009">
    <property type="entry name" value="AAA"/>
    <property type="match status" value="1"/>
</dbReference>
<keyword evidence="2" id="KW-0067">ATP-binding</keyword>
<dbReference type="Gene3D" id="1.10.8.60">
    <property type="match status" value="1"/>
</dbReference>
<evidence type="ECO:0000256" key="3">
    <source>
        <dbReference type="ARBA" id="ARBA00023015"/>
    </source>
</evidence>